<dbReference type="AlphaFoldDB" id="A0A660SF49"/>
<evidence type="ECO:0000256" key="6">
    <source>
        <dbReference type="ARBA" id="ARBA00023014"/>
    </source>
</evidence>
<dbReference type="InterPro" id="IPR034457">
    <property type="entry name" value="Organic_radical-activating"/>
</dbReference>
<evidence type="ECO:0000256" key="1">
    <source>
        <dbReference type="ARBA" id="ARBA00001966"/>
    </source>
</evidence>
<keyword evidence="5" id="KW-0408">Iron</keyword>
<dbReference type="Gene3D" id="3.20.20.70">
    <property type="entry name" value="Aldolase class I"/>
    <property type="match status" value="1"/>
</dbReference>
<dbReference type="InterPro" id="IPR006638">
    <property type="entry name" value="Elp3/MiaA/NifB-like_rSAM"/>
</dbReference>
<keyword evidence="4" id="KW-0479">Metal-binding</keyword>
<dbReference type="PROSITE" id="PS51918">
    <property type="entry name" value="RADICAL_SAM"/>
    <property type="match status" value="1"/>
</dbReference>
<dbReference type="PANTHER" id="PTHR30352">
    <property type="entry name" value="PYRUVATE FORMATE-LYASE-ACTIVATING ENZYME"/>
    <property type="match status" value="1"/>
</dbReference>
<dbReference type="SFLD" id="SFLDG01094">
    <property type="entry name" value="Uncharacterised_Radical_SAM_Su"/>
    <property type="match status" value="1"/>
</dbReference>
<dbReference type="SFLD" id="SFLDG01067">
    <property type="entry name" value="SPASM/twitch_domain_containing"/>
    <property type="match status" value="1"/>
</dbReference>
<dbReference type="InterPro" id="IPR013785">
    <property type="entry name" value="Aldolase_TIM"/>
</dbReference>
<proteinExistence type="predicted"/>
<dbReference type="EMBL" id="QNBE01000086">
    <property type="protein sequence ID" value="RKX69414.1"/>
    <property type="molecule type" value="Genomic_DNA"/>
</dbReference>
<accession>A0A660SF49</accession>
<dbReference type="SFLD" id="SFLDS00029">
    <property type="entry name" value="Radical_SAM"/>
    <property type="match status" value="1"/>
</dbReference>
<name>A0A660SF49_UNCW3</name>
<keyword evidence="6" id="KW-0411">Iron-sulfur</keyword>
<dbReference type="NCBIfam" id="TIGR02495">
    <property type="entry name" value="NrdG2"/>
    <property type="match status" value="1"/>
</dbReference>
<comment type="cofactor">
    <cofactor evidence="1">
        <name>[4Fe-4S] cluster</name>
        <dbReference type="ChEBI" id="CHEBI:49883"/>
    </cofactor>
</comment>
<evidence type="ECO:0000313" key="8">
    <source>
        <dbReference type="EMBL" id="RKX69414.1"/>
    </source>
</evidence>
<dbReference type="Pfam" id="PF04055">
    <property type="entry name" value="Radical_SAM"/>
    <property type="match status" value="1"/>
</dbReference>
<evidence type="ECO:0000256" key="4">
    <source>
        <dbReference type="ARBA" id="ARBA00022723"/>
    </source>
</evidence>
<feature type="domain" description="Radical SAM core" evidence="7">
    <location>
        <begin position="12"/>
        <end position="228"/>
    </location>
</feature>
<dbReference type="CDD" id="cd01335">
    <property type="entry name" value="Radical_SAM"/>
    <property type="match status" value="1"/>
</dbReference>
<dbReference type="GO" id="GO:0003824">
    <property type="term" value="F:catalytic activity"/>
    <property type="evidence" value="ECO:0007669"/>
    <property type="project" value="InterPro"/>
</dbReference>
<keyword evidence="2" id="KW-0004">4Fe-4S</keyword>
<sequence>MIGGLQRSSLIDYPGRIAAVVFLRGCNFRCPYCFNPELVDPARYSDPIPEEELFALLNRRVGKLDGVVITGGEPTINPDLLSFIKRIKELGYLVKLDTNGSRPDLIQTAIEEDLIDYIALDLKAPFDKYHLAAGITVDIGAIRTTIELLTRSGIDHEFRTTVLPDLITESDLIAIGGIIKGARRWAIQNFQPTKVLDPSYQNRSPYTEAELERFKEKLKGYVLEIEIR</sequence>
<dbReference type="SMART" id="SM00729">
    <property type="entry name" value="Elp3"/>
    <property type="match status" value="1"/>
</dbReference>
<keyword evidence="3" id="KW-0949">S-adenosyl-L-methionine</keyword>
<dbReference type="InterPro" id="IPR058240">
    <property type="entry name" value="rSAM_sf"/>
</dbReference>
<dbReference type="PANTHER" id="PTHR30352:SF13">
    <property type="entry name" value="GLYCYL-RADICAL ENZYME ACTIVATING ENZYME YJJW-RELATED"/>
    <property type="match status" value="1"/>
</dbReference>
<comment type="caution">
    <text evidence="8">The sequence shown here is derived from an EMBL/GenBank/DDBJ whole genome shotgun (WGS) entry which is preliminary data.</text>
</comment>
<evidence type="ECO:0000256" key="5">
    <source>
        <dbReference type="ARBA" id="ARBA00023004"/>
    </source>
</evidence>
<dbReference type="InterPro" id="IPR007197">
    <property type="entry name" value="rSAM"/>
</dbReference>
<evidence type="ECO:0000256" key="2">
    <source>
        <dbReference type="ARBA" id="ARBA00022485"/>
    </source>
</evidence>
<reference evidence="8 9" key="1">
    <citation type="submission" date="2018-06" db="EMBL/GenBank/DDBJ databases">
        <title>Extensive metabolic versatility and redundancy in microbially diverse, dynamic hydrothermal sediments.</title>
        <authorList>
            <person name="Dombrowski N."/>
            <person name="Teske A."/>
            <person name="Baker B.J."/>
        </authorList>
    </citation>
    <scope>NUCLEOTIDE SEQUENCE [LARGE SCALE GENOMIC DNA]</scope>
    <source>
        <strain evidence="8">B36_G15</strain>
    </source>
</reference>
<evidence type="ECO:0000313" key="9">
    <source>
        <dbReference type="Proteomes" id="UP000268469"/>
    </source>
</evidence>
<dbReference type="SUPFAM" id="SSF102114">
    <property type="entry name" value="Radical SAM enzymes"/>
    <property type="match status" value="1"/>
</dbReference>
<protein>
    <submittedName>
        <fullName evidence="8">Anaerobic ribonucleoside-triphosphate reductase activating protein</fullName>
    </submittedName>
</protein>
<gene>
    <name evidence="8" type="ORF">DRP53_08255</name>
</gene>
<evidence type="ECO:0000259" key="7">
    <source>
        <dbReference type="PROSITE" id="PS51918"/>
    </source>
</evidence>
<dbReference type="GO" id="GO:0046872">
    <property type="term" value="F:metal ion binding"/>
    <property type="evidence" value="ECO:0007669"/>
    <property type="project" value="UniProtKB-KW"/>
</dbReference>
<organism evidence="8 9">
    <name type="scientific">candidate division WOR-3 bacterium</name>
    <dbReference type="NCBI Taxonomy" id="2052148"/>
    <lineage>
        <taxon>Bacteria</taxon>
        <taxon>Bacteria division WOR-3</taxon>
    </lineage>
</organism>
<dbReference type="InterPro" id="IPR012840">
    <property type="entry name" value="NrdG2"/>
</dbReference>
<evidence type="ECO:0000256" key="3">
    <source>
        <dbReference type="ARBA" id="ARBA00022691"/>
    </source>
</evidence>
<dbReference type="GO" id="GO:0051539">
    <property type="term" value="F:4 iron, 4 sulfur cluster binding"/>
    <property type="evidence" value="ECO:0007669"/>
    <property type="project" value="UniProtKB-KW"/>
</dbReference>
<dbReference type="Proteomes" id="UP000268469">
    <property type="component" value="Unassembled WGS sequence"/>
</dbReference>